<evidence type="ECO:0000256" key="7">
    <source>
        <dbReference type="ARBA" id="ARBA00023145"/>
    </source>
</evidence>
<organism evidence="12 13">
    <name type="scientific">Henosepilachna vigintioctopunctata</name>
    <dbReference type="NCBI Taxonomy" id="420089"/>
    <lineage>
        <taxon>Eukaryota</taxon>
        <taxon>Metazoa</taxon>
        <taxon>Ecdysozoa</taxon>
        <taxon>Arthropoda</taxon>
        <taxon>Hexapoda</taxon>
        <taxon>Insecta</taxon>
        <taxon>Pterygota</taxon>
        <taxon>Neoptera</taxon>
        <taxon>Endopterygota</taxon>
        <taxon>Coleoptera</taxon>
        <taxon>Polyphaga</taxon>
        <taxon>Cucujiformia</taxon>
        <taxon>Coccinelloidea</taxon>
        <taxon>Coccinellidae</taxon>
        <taxon>Epilachninae</taxon>
        <taxon>Epilachnini</taxon>
        <taxon>Henosepilachna</taxon>
    </lineage>
</organism>
<evidence type="ECO:0000256" key="3">
    <source>
        <dbReference type="ARBA" id="ARBA00022670"/>
    </source>
</evidence>
<evidence type="ECO:0000256" key="9">
    <source>
        <dbReference type="RuleBase" id="RU363034"/>
    </source>
</evidence>
<dbReference type="InterPro" id="IPR001254">
    <property type="entry name" value="Trypsin_dom"/>
</dbReference>
<evidence type="ECO:0000256" key="2">
    <source>
        <dbReference type="ARBA" id="ARBA00022525"/>
    </source>
</evidence>
<keyword evidence="8" id="KW-1015">Disulfide bond</keyword>
<comment type="subcellular location">
    <subcellularLocation>
        <location evidence="1">Secreted</location>
    </subcellularLocation>
</comment>
<evidence type="ECO:0000313" key="12">
    <source>
        <dbReference type="EMBL" id="KAK9874459.1"/>
    </source>
</evidence>
<reference evidence="12 13" key="1">
    <citation type="submission" date="2023-03" db="EMBL/GenBank/DDBJ databases">
        <title>Genome insight into feeding habits of ladybird beetles.</title>
        <authorList>
            <person name="Li H.-S."/>
            <person name="Huang Y.-H."/>
            <person name="Pang H."/>
        </authorList>
    </citation>
    <scope>NUCLEOTIDE SEQUENCE [LARGE SCALE GENOMIC DNA]</scope>
    <source>
        <strain evidence="12">SYSU_2023b</strain>
        <tissue evidence="12">Whole body</tissue>
    </source>
</reference>
<dbReference type="PROSITE" id="PS50240">
    <property type="entry name" value="TRYPSIN_DOM"/>
    <property type="match status" value="1"/>
</dbReference>
<dbReference type="GO" id="GO:0006508">
    <property type="term" value="P:proteolysis"/>
    <property type="evidence" value="ECO:0007669"/>
    <property type="project" value="UniProtKB-KW"/>
</dbReference>
<evidence type="ECO:0000313" key="13">
    <source>
        <dbReference type="Proteomes" id="UP001431783"/>
    </source>
</evidence>
<feature type="chain" id="PRO_5043542220" description="Peptidase S1 domain-containing protein" evidence="10">
    <location>
        <begin position="18"/>
        <end position="478"/>
    </location>
</feature>
<gene>
    <name evidence="12" type="ORF">WA026_002800</name>
</gene>
<dbReference type="SMART" id="SM00020">
    <property type="entry name" value="Tryp_SPc"/>
    <property type="match status" value="1"/>
</dbReference>
<feature type="signal peptide" evidence="10">
    <location>
        <begin position="1"/>
        <end position="17"/>
    </location>
</feature>
<proteinExistence type="predicted"/>
<evidence type="ECO:0000256" key="10">
    <source>
        <dbReference type="SAM" id="SignalP"/>
    </source>
</evidence>
<keyword evidence="2" id="KW-0964">Secreted</keyword>
<dbReference type="FunFam" id="2.40.10.10:FF:000146">
    <property type="entry name" value="Serine protease 53"/>
    <property type="match status" value="1"/>
</dbReference>
<keyword evidence="3 9" id="KW-0645">Protease</keyword>
<dbReference type="Pfam" id="PF00089">
    <property type="entry name" value="Trypsin"/>
    <property type="match status" value="1"/>
</dbReference>
<accession>A0AAW1TUI8</accession>
<dbReference type="PANTHER" id="PTHR24260">
    <property type="match status" value="1"/>
</dbReference>
<evidence type="ECO:0000256" key="4">
    <source>
        <dbReference type="ARBA" id="ARBA00022729"/>
    </source>
</evidence>
<dbReference type="PROSITE" id="PS00135">
    <property type="entry name" value="TRYPSIN_SER"/>
    <property type="match status" value="1"/>
</dbReference>
<dbReference type="InterPro" id="IPR043504">
    <property type="entry name" value="Peptidase_S1_PA_chymotrypsin"/>
</dbReference>
<dbReference type="InterPro" id="IPR051333">
    <property type="entry name" value="CLIP_Serine_Protease"/>
</dbReference>
<name>A0AAW1TUI8_9CUCU</name>
<dbReference type="GO" id="GO:0005576">
    <property type="term" value="C:extracellular region"/>
    <property type="evidence" value="ECO:0007669"/>
    <property type="project" value="UniProtKB-SubCell"/>
</dbReference>
<evidence type="ECO:0000259" key="11">
    <source>
        <dbReference type="PROSITE" id="PS50240"/>
    </source>
</evidence>
<dbReference type="Proteomes" id="UP001431783">
    <property type="component" value="Unassembled WGS sequence"/>
</dbReference>
<feature type="domain" description="Peptidase S1" evidence="11">
    <location>
        <begin position="229"/>
        <end position="478"/>
    </location>
</feature>
<sequence length="478" mass="54751">MKRHSVVIFLLFGVVFSQNNPRIPPNPCPSIFNYYYDSDNNIFGEILVPNDGSKIFRMEVNTSYVGLFDQNTRPRLKLDLVTQSDYLLQSKQLTYKLTFSRHDRVPRITQIKFNGRIYCSGPSEMLTSAGVSELWVFKETRLQTFTYYPDQPAVTRPMTTNKPTMPPFIPPRPTTPHYPSYPNDYWTNAPVYPGSGSAGSGNNGAPLPIIDNTQNDPQCGISDRTMNLIVDGVTTVQNEFPWLVALYKWYGLNYEFLCTASLVDRYHVVTAAHCLRFFNSNLVKKEDLILIFGRSHLKHWAEKTENVLRSVTNVEVNPDYKQYSGHGDLAILTLNKPVEYSRTIKPICLWNDYDDLRYVVGKYGTVVGWGKDEGQQDYLVDPKKIEMPIVSEEVCLRSNYEFRNLTSEKTFCAGERNGKGPCTGDSGSPFMLQKNGRWTLRGIVSQAIIDRSTSRCNLRDYIVFTDLAKYTRWIRSRL</sequence>
<evidence type="ECO:0000256" key="6">
    <source>
        <dbReference type="ARBA" id="ARBA00022825"/>
    </source>
</evidence>
<protein>
    <recommendedName>
        <fullName evidence="11">Peptidase S1 domain-containing protein</fullName>
    </recommendedName>
</protein>
<keyword evidence="6 9" id="KW-0720">Serine protease</keyword>
<evidence type="ECO:0000256" key="5">
    <source>
        <dbReference type="ARBA" id="ARBA00022801"/>
    </source>
</evidence>
<dbReference type="Gene3D" id="2.40.10.10">
    <property type="entry name" value="Trypsin-like serine proteases"/>
    <property type="match status" value="1"/>
</dbReference>
<keyword evidence="4 10" id="KW-0732">Signal</keyword>
<keyword evidence="5 9" id="KW-0378">Hydrolase</keyword>
<dbReference type="PRINTS" id="PR00722">
    <property type="entry name" value="CHYMOTRYPSIN"/>
</dbReference>
<keyword evidence="7" id="KW-0865">Zymogen</keyword>
<dbReference type="InterPro" id="IPR033116">
    <property type="entry name" value="TRYPSIN_SER"/>
</dbReference>
<evidence type="ECO:0000256" key="1">
    <source>
        <dbReference type="ARBA" id="ARBA00004613"/>
    </source>
</evidence>
<dbReference type="GO" id="GO:0004252">
    <property type="term" value="F:serine-type endopeptidase activity"/>
    <property type="evidence" value="ECO:0007669"/>
    <property type="project" value="InterPro"/>
</dbReference>
<dbReference type="PANTHER" id="PTHR24260:SF143">
    <property type="entry name" value="SERINE PROTEASE GD-LIKE PROTEIN"/>
    <property type="match status" value="1"/>
</dbReference>
<dbReference type="EMBL" id="JARQZJ010000031">
    <property type="protein sequence ID" value="KAK9874459.1"/>
    <property type="molecule type" value="Genomic_DNA"/>
</dbReference>
<comment type="caution">
    <text evidence="12">The sequence shown here is derived from an EMBL/GenBank/DDBJ whole genome shotgun (WGS) entry which is preliminary data.</text>
</comment>
<dbReference type="InterPro" id="IPR018114">
    <property type="entry name" value="TRYPSIN_HIS"/>
</dbReference>
<keyword evidence="13" id="KW-1185">Reference proteome</keyword>
<dbReference type="CDD" id="cd00190">
    <property type="entry name" value="Tryp_SPc"/>
    <property type="match status" value="1"/>
</dbReference>
<dbReference type="InterPro" id="IPR031986">
    <property type="entry name" value="GD_N"/>
</dbReference>
<dbReference type="InterPro" id="IPR009003">
    <property type="entry name" value="Peptidase_S1_PA"/>
</dbReference>
<dbReference type="AlphaFoldDB" id="A0AAW1TUI8"/>
<evidence type="ECO:0000256" key="8">
    <source>
        <dbReference type="ARBA" id="ARBA00023157"/>
    </source>
</evidence>
<dbReference type="PROSITE" id="PS00134">
    <property type="entry name" value="TRYPSIN_HIS"/>
    <property type="match status" value="1"/>
</dbReference>
<dbReference type="SUPFAM" id="SSF50494">
    <property type="entry name" value="Trypsin-like serine proteases"/>
    <property type="match status" value="1"/>
</dbReference>
<dbReference type="Pfam" id="PF16030">
    <property type="entry name" value="GD_N"/>
    <property type="match status" value="1"/>
</dbReference>
<dbReference type="InterPro" id="IPR001314">
    <property type="entry name" value="Peptidase_S1A"/>
</dbReference>